<protein>
    <recommendedName>
        <fullName evidence="4">Toxin</fullName>
    </recommendedName>
</protein>
<name>A0A3M3EX54_9PSED</name>
<sequence length="907" mass="101556">MSTVYSRTPDLIVVDGRGLPARQIVYLRNQVSTPARALISRRRHDAAGRLVEQWDARLFENAPKPNQATRHAMNGHPLRTDSVDAGWRLVLPGLAGEVLQRWDERGSHWRTRHDGQLRLVVLEENGQADVDTFTYGDSTADAGHNLRGRLFEQTDPSGSLHLDSYGLLGRPLRETRMFEDGKAFTSRYLYDPLGAVLEQTDAGLHRKRWRYDLAGQLAQAQLQLVGQAEWLPILESAHYNAAGQIIEQRISNGTVSHWRYDPADARLQRQWTLSDQVTLQDFEYAYDPAGNIIHILDQAFRPSHFANQRVDGHRGFSYDSLYRLLSASGYDDGPPSDNPALPQPTDPNDRRNYVQTYEYDHGGNLVKLHHARDGASHTRQMFIDPHSNRGTRWEPGDPAPSFDALYDRHGNLQALQPGRDLEWNARDQLTTVTLVKRDAAPDDEELYHYSQGLRVYKRHDAYAGTTRHFHAVHYLPDLEIRTRDSGEELHVILIAAGPVNVRCLHWVTGKPVGIADDQLRYSLQDHLGSSLMELDQQARLISHEGYYPFGATAWMSARSALEVGYKTQRYSGREMDVGGLYAYNERYYAPWLQRWIAADPAGDVDGLNLYAFLGNNPLCYVDSGTNRIQWQILNYSDFISELGKESATALAQIDNIIHKTNIGKEMLKNLAGETLGAVVGFSGGYVGAEGLGSVVPLLNEIPYAGGLTGGNIGADIAEVTAETSLPTARLLRPLIPQTSTMSIKAIDSRLGLARDDSMGASVQEFSSFFLNRVVGSVVPGINLLKLGVRAQEAEDIKMGLTPMKIQKIDAMLAEWKSTVEQRWRATDASFKTLGQSVVYPGDLLPNVNYMTPRQALAPIHHSVLQRKTQVTLDYIDRAQTGMTWYKEMSTTDNQYLLKQSRTKGTKG</sequence>
<dbReference type="NCBIfam" id="TIGR03696">
    <property type="entry name" value="Rhs_assc_core"/>
    <property type="match status" value="1"/>
</dbReference>
<evidence type="ECO:0000313" key="3">
    <source>
        <dbReference type="Proteomes" id="UP000270661"/>
    </source>
</evidence>
<dbReference type="AlphaFoldDB" id="A0A3M3EX54"/>
<proteinExistence type="predicted"/>
<comment type="caution">
    <text evidence="2">The sequence shown here is derived from an EMBL/GenBank/DDBJ whole genome shotgun (WGS) entry which is preliminary data.</text>
</comment>
<keyword evidence="3" id="KW-1185">Reference proteome</keyword>
<dbReference type="Proteomes" id="UP000270661">
    <property type="component" value="Unassembled WGS sequence"/>
</dbReference>
<dbReference type="PANTHER" id="PTHR32305:SF15">
    <property type="entry name" value="PROTEIN RHSA-RELATED"/>
    <property type="match status" value="1"/>
</dbReference>
<dbReference type="InterPro" id="IPR050708">
    <property type="entry name" value="T6SS_VgrG/RHS"/>
</dbReference>
<evidence type="ECO:0008006" key="4">
    <source>
        <dbReference type="Google" id="ProtNLM"/>
    </source>
</evidence>
<dbReference type="InterPro" id="IPR022385">
    <property type="entry name" value="Rhs_assc_core"/>
</dbReference>
<organism evidence="2 3">
    <name type="scientific">Pseudomonas corrugata</name>
    <dbReference type="NCBI Taxonomy" id="47879"/>
    <lineage>
        <taxon>Bacteria</taxon>
        <taxon>Pseudomonadati</taxon>
        <taxon>Pseudomonadota</taxon>
        <taxon>Gammaproteobacteria</taxon>
        <taxon>Pseudomonadales</taxon>
        <taxon>Pseudomonadaceae</taxon>
        <taxon>Pseudomonas</taxon>
    </lineage>
</organism>
<accession>A0A3M3EX54</accession>
<feature type="region of interest" description="Disordered" evidence="1">
    <location>
        <begin position="328"/>
        <end position="350"/>
    </location>
</feature>
<dbReference type="RefSeq" id="WP_053192286.1">
    <property type="nucleotide sequence ID" value="NZ_JANIBF010000008.1"/>
</dbReference>
<dbReference type="PANTHER" id="PTHR32305">
    <property type="match status" value="1"/>
</dbReference>
<dbReference type="STRING" id="47879.AXG94_09430"/>
<gene>
    <name evidence="2" type="ORF">ALQ77_03337</name>
</gene>
<reference evidence="2 3" key="1">
    <citation type="submission" date="2018-08" db="EMBL/GenBank/DDBJ databases">
        <title>Recombination of ecologically and evolutionarily significant loci maintains genetic cohesion in the Pseudomonas syringae species complex.</title>
        <authorList>
            <person name="Dillon M."/>
            <person name="Thakur S."/>
            <person name="Almeida R.N.D."/>
            <person name="Weir B.S."/>
            <person name="Guttman D.S."/>
        </authorList>
    </citation>
    <scope>NUCLEOTIDE SEQUENCE [LARGE SCALE GENOMIC DNA]</scope>
    <source>
        <strain evidence="2 3">NCPPB2445</strain>
    </source>
</reference>
<dbReference type="Gene3D" id="2.180.10.10">
    <property type="entry name" value="RHS repeat-associated core"/>
    <property type="match status" value="1"/>
</dbReference>
<evidence type="ECO:0000256" key="1">
    <source>
        <dbReference type="SAM" id="MobiDB-lite"/>
    </source>
</evidence>
<dbReference type="OrthoDB" id="7056038at2"/>
<dbReference type="EMBL" id="RBOJ01000035">
    <property type="protein sequence ID" value="RMM53329.1"/>
    <property type="molecule type" value="Genomic_DNA"/>
</dbReference>
<evidence type="ECO:0000313" key="2">
    <source>
        <dbReference type="EMBL" id="RMM53329.1"/>
    </source>
</evidence>